<dbReference type="RefSeq" id="WP_006309589.1">
    <property type="nucleotide sequence ID" value="NZ_JH601133.1"/>
</dbReference>
<protein>
    <recommendedName>
        <fullName evidence="2">Ribosome-binding factor A</fullName>
    </recommendedName>
</protein>
<dbReference type="InterPro" id="IPR015946">
    <property type="entry name" value="KH_dom-like_a/b"/>
</dbReference>
<dbReference type="GO" id="GO:0005829">
    <property type="term" value="C:cytosol"/>
    <property type="evidence" value="ECO:0007669"/>
    <property type="project" value="TreeGrafter"/>
</dbReference>
<evidence type="ECO:0000256" key="2">
    <source>
        <dbReference type="HAMAP-Rule" id="MF_00003"/>
    </source>
</evidence>
<reference evidence="3 4" key="1">
    <citation type="submission" date="2012-01" db="EMBL/GenBank/DDBJ databases">
        <title>The Genome Sequence of Facklamia languida CCUG 37842.</title>
        <authorList>
            <consortium name="The Broad Institute Genome Sequencing Platform"/>
            <person name="Earl A."/>
            <person name="Ward D."/>
            <person name="Feldgarden M."/>
            <person name="Gevers D."/>
            <person name="Huys G."/>
            <person name="Young S.K."/>
            <person name="Zeng Q."/>
            <person name="Gargeya S."/>
            <person name="Fitzgerald M."/>
            <person name="Haas B."/>
            <person name="Abouelleil A."/>
            <person name="Alvarado L."/>
            <person name="Arachchi H.M."/>
            <person name="Berlin A."/>
            <person name="Chapman S.B."/>
            <person name="Gearin G."/>
            <person name="Goldberg J."/>
            <person name="Griggs A."/>
            <person name="Gujja S."/>
            <person name="Hansen M."/>
            <person name="Heiman D."/>
            <person name="Howarth C."/>
            <person name="Larimer J."/>
            <person name="Lui A."/>
            <person name="MacDonald P.J.P."/>
            <person name="McCowen C."/>
            <person name="Montmayeur A."/>
            <person name="Murphy C."/>
            <person name="Neiman D."/>
            <person name="Pearson M."/>
            <person name="Priest M."/>
            <person name="Roberts A."/>
            <person name="Saif S."/>
            <person name="Shea T."/>
            <person name="Sisk P."/>
            <person name="Stolte C."/>
            <person name="Sykes S."/>
            <person name="Wortman J."/>
            <person name="Nusbaum C."/>
            <person name="Birren B."/>
        </authorList>
    </citation>
    <scope>NUCLEOTIDE SEQUENCE [LARGE SCALE GENOMIC DNA]</scope>
    <source>
        <strain evidence="3 4">CCUG 37842</strain>
    </source>
</reference>
<comment type="similarity">
    <text evidence="2">Belongs to the RbfA family.</text>
</comment>
<organism evidence="3 4">
    <name type="scientific">Facklamia languida CCUG 37842</name>
    <dbReference type="NCBI Taxonomy" id="883113"/>
    <lineage>
        <taxon>Bacteria</taxon>
        <taxon>Bacillati</taxon>
        <taxon>Bacillota</taxon>
        <taxon>Bacilli</taxon>
        <taxon>Lactobacillales</taxon>
        <taxon>Aerococcaceae</taxon>
        <taxon>Facklamia</taxon>
    </lineage>
</organism>
<dbReference type="InterPro" id="IPR020053">
    <property type="entry name" value="Ribosome-bd_factorA_CS"/>
</dbReference>
<dbReference type="PATRIC" id="fig|883113.3.peg.1373"/>
<comment type="caution">
    <text evidence="3">The sequence shown here is derived from an EMBL/GenBank/DDBJ whole genome shotgun (WGS) entry which is preliminary data.</text>
</comment>
<keyword evidence="1 2" id="KW-0690">Ribosome biogenesis</keyword>
<name>H3NKI8_9LACT</name>
<comment type="subunit">
    <text evidence="2">Monomer. Binds 30S ribosomal subunits, but not 50S ribosomal subunits or 70S ribosomes.</text>
</comment>
<dbReference type="Pfam" id="PF02033">
    <property type="entry name" value="RBFA"/>
    <property type="match status" value="1"/>
</dbReference>
<dbReference type="AlphaFoldDB" id="H3NKI8"/>
<comment type="function">
    <text evidence="2">One of several proteins that assist in the late maturation steps of the functional core of the 30S ribosomal subunit. Associates with free 30S ribosomal subunits (but not with 30S subunits that are part of 70S ribosomes or polysomes). Required for efficient processing of 16S rRNA. May interact with the 5'-terminal helix region of 16S rRNA.</text>
</comment>
<dbReference type="HAMAP" id="MF_00003">
    <property type="entry name" value="RbfA"/>
    <property type="match status" value="1"/>
</dbReference>
<dbReference type="OrthoDB" id="307788at2"/>
<dbReference type="GO" id="GO:0043024">
    <property type="term" value="F:ribosomal small subunit binding"/>
    <property type="evidence" value="ECO:0007669"/>
    <property type="project" value="TreeGrafter"/>
</dbReference>
<dbReference type="PANTHER" id="PTHR33515">
    <property type="entry name" value="RIBOSOME-BINDING FACTOR A, CHLOROPLASTIC-RELATED"/>
    <property type="match status" value="1"/>
</dbReference>
<dbReference type="PROSITE" id="PS01319">
    <property type="entry name" value="RBFA"/>
    <property type="match status" value="1"/>
</dbReference>
<comment type="subcellular location">
    <subcellularLocation>
        <location evidence="2">Cytoplasm</location>
    </subcellularLocation>
</comment>
<keyword evidence="4" id="KW-1185">Reference proteome</keyword>
<dbReference type="SUPFAM" id="SSF89919">
    <property type="entry name" value="Ribosome-binding factor A, RbfA"/>
    <property type="match status" value="1"/>
</dbReference>
<dbReference type="GO" id="GO:0030490">
    <property type="term" value="P:maturation of SSU-rRNA"/>
    <property type="evidence" value="ECO:0007669"/>
    <property type="project" value="UniProtKB-UniRule"/>
</dbReference>
<dbReference type="Proteomes" id="UP000006190">
    <property type="component" value="Unassembled WGS sequence"/>
</dbReference>
<dbReference type="PANTHER" id="PTHR33515:SF1">
    <property type="entry name" value="RIBOSOME-BINDING FACTOR A, CHLOROPLASTIC-RELATED"/>
    <property type="match status" value="1"/>
</dbReference>
<dbReference type="HOGENOM" id="CLU_089475_3_0_9"/>
<dbReference type="STRING" id="883113.HMPREF9708_01377"/>
<dbReference type="eggNOG" id="COG0858">
    <property type="taxonomic scope" value="Bacteria"/>
</dbReference>
<accession>H3NKI8</accession>
<keyword evidence="2" id="KW-0963">Cytoplasm</keyword>
<evidence type="ECO:0000256" key="1">
    <source>
        <dbReference type="ARBA" id="ARBA00022517"/>
    </source>
</evidence>
<evidence type="ECO:0000313" key="3">
    <source>
        <dbReference type="EMBL" id="EHR36371.1"/>
    </source>
</evidence>
<dbReference type="EMBL" id="AGEG01000015">
    <property type="protein sequence ID" value="EHR36371.1"/>
    <property type="molecule type" value="Genomic_DNA"/>
</dbReference>
<evidence type="ECO:0000313" key="4">
    <source>
        <dbReference type="Proteomes" id="UP000006190"/>
    </source>
</evidence>
<dbReference type="NCBIfam" id="TIGR00082">
    <property type="entry name" value="rbfA"/>
    <property type="match status" value="1"/>
</dbReference>
<gene>
    <name evidence="2" type="primary">rbfA</name>
    <name evidence="3" type="ORF">HMPREF9708_01377</name>
</gene>
<dbReference type="InterPro" id="IPR000238">
    <property type="entry name" value="RbfA"/>
</dbReference>
<sequence length="121" mass="13859">MANYRLGRVRQEILKEVNDILYHQIKDPRVEGVTITDVELTGDLQHATIFYSTLTNLAGQRQKTEAGLKAASGKIRSELAKRISLYKVPEVVFERDQSIDYGQHIDDLLDQIKSEEKDQKD</sequence>
<dbReference type="Gene3D" id="3.30.300.20">
    <property type="match status" value="1"/>
</dbReference>
<proteinExistence type="inferred from homology"/>
<dbReference type="InterPro" id="IPR023799">
    <property type="entry name" value="RbfA_dom_sf"/>
</dbReference>